<dbReference type="CDD" id="cd06150">
    <property type="entry name" value="YjgF_YER057c_UK114_like_2"/>
    <property type="match status" value="1"/>
</dbReference>
<dbReference type="AlphaFoldDB" id="A0A380WPM5"/>
<keyword evidence="2" id="KW-0378">Hydrolase</keyword>
<evidence type="ECO:0000313" key="2">
    <source>
        <dbReference type="EMBL" id="SUU90282.1"/>
    </source>
</evidence>
<accession>A0A380WPM5</accession>
<dbReference type="PROSITE" id="PS01094">
    <property type="entry name" value="UPF0076"/>
    <property type="match status" value="1"/>
</dbReference>
<gene>
    <name evidence="2" type="primary">yabJ_3</name>
    <name evidence="2" type="ORF">NCTC10684_03536</name>
</gene>
<comment type="similarity">
    <text evidence="1">Belongs to the RutC family.</text>
</comment>
<dbReference type="Gene3D" id="3.30.1330.40">
    <property type="entry name" value="RutC-like"/>
    <property type="match status" value="1"/>
</dbReference>
<dbReference type="InterPro" id="IPR035959">
    <property type="entry name" value="RutC-like_sf"/>
</dbReference>
<evidence type="ECO:0000313" key="3">
    <source>
        <dbReference type="Proteomes" id="UP000254701"/>
    </source>
</evidence>
<dbReference type="OrthoDB" id="9803101at2"/>
<dbReference type="PANTHER" id="PTHR47328:SF1">
    <property type="entry name" value="RUTC FAMILY PROTEIN YOAB"/>
    <property type="match status" value="1"/>
</dbReference>
<organism evidence="2 3">
    <name type="scientific">Aminobacter aminovorans</name>
    <name type="common">Chelatobacter heintzii</name>
    <dbReference type="NCBI Taxonomy" id="83263"/>
    <lineage>
        <taxon>Bacteria</taxon>
        <taxon>Pseudomonadati</taxon>
        <taxon>Pseudomonadota</taxon>
        <taxon>Alphaproteobacteria</taxon>
        <taxon>Hyphomicrobiales</taxon>
        <taxon>Phyllobacteriaceae</taxon>
        <taxon>Aminobacter</taxon>
    </lineage>
</organism>
<dbReference type="InterPro" id="IPR006175">
    <property type="entry name" value="YjgF/YER057c/UK114"/>
</dbReference>
<sequence>MLERINPDARWSDAVVVGNLIFVAGHTAEKTRGQSVREQTEEVLQLLDETLVQAGVTKRNLAMVQIYLADMSNFDQMNEAWDSWVVPGEAPARATVESRLAYPDLDVEITAVAAR</sequence>
<dbReference type="InterPro" id="IPR035709">
    <property type="entry name" value="YoaB-like"/>
</dbReference>
<proteinExistence type="inferred from homology"/>
<dbReference type="RefSeq" id="WP_115732305.1">
    <property type="nucleotide sequence ID" value="NZ_BAAAVY010000002.1"/>
</dbReference>
<dbReference type="EC" id="3.5.4.-" evidence="2"/>
<dbReference type="SUPFAM" id="SSF55298">
    <property type="entry name" value="YjgF-like"/>
    <property type="match status" value="1"/>
</dbReference>
<name>A0A380WPM5_AMIAI</name>
<dbReference type="Proteomes" id="UP000254701">
    <property type="component" value="Unassembled WGS sequence"/>
</dbReference>
<protein>
    <submittedName>
        <fullName evidence="2">Enamine/imine deaminase</fullName>
        <ecNumber evidence="2">3.5.4.-</ecNumber>
    </submittedName>
</protein>
<reference evidence="2 3" key="1">
    <citation type="submission" date="2018-06" db="EMBL/GenBank/DDBJ databases">
        <authorList>
            <consortium name="Pathogen Informatics"/>
            <person name="Doyle S."/>
        </authorList>
    </citation>
    <scope>NUCLEOTIDE SEQUENCE [LARGE SCALE GENOMIC DNA]</scope>
    <source>
        <strain evidence="2 3">NCTC10684</strain>
    </source>
</reference>
<dbReference type="EMBL" id="UFSM01000001">
    <property type="protein sequence ID" value="SUU90282.1"/>
    <property type="molecule type" value="Genomic_DNA"/>
</dbReference>
<dbReference type="InterPro" id="IPR019897">
    <property type="entry name" value="RidA_CS"/>
</dbReference>
<dbReference type="Pfam" id="PF01042">
    <property type="entry name" value="Ribonuc_L-PSP"/>
    <property type="match status" value="1"/>
</dbReference>
<dbReference type="GO" id="GO:0016787">
    <property type="term" value="F:hydrolase activity"/>
    <property type="evidence" value="ECO:0007669"/>
    <property type="project" value="UniProtKB-KW"/>
</dbReference>
<evidence type="ECO:0000256" key="1">
    <source>
        <dbReference type="ARBA" id="ARBA00010552"/>
    </source>
</evidence>
<dbReference type="PANTHER" id="PTHR47328">
    <property type="match status" value="1"/>
</dbReference>